<feature type="compositionally biased region" description="Basic residues" evidence="1">
    <location>
        <begin position="50"/>
        <end position="68"/>
    </location>
</feature>
<reference evidence="2 3" key="1">
    <citation type="submission" date="2023-12" db="EMBL/GenBank/DDBJ databases">
        <title>Blastococcus brunescens sp. nov., an actonobacterium isolated from sandstone collected in sahara desert.</title>
        <authorList>
            <person name="Gtari M."/>
            <person name="Ghodhbane F."/>
        </authorList>
    </citation>
    <scope>NUCLEOTIDE SEQUENCE [LARGE SCALE GENOMIC DNA]</scope>
    <source>
        <strain evidence="2 3">BMG 8361</strain>
    </source>
</reference>
<evidence type="ECO:0000313" key="3">
    <source>
        <dbReference type="Proteomes" id="UP001324287"/>
    </source>
</evidence>
<feature type="region of interest" description="Disordered" evidence="1">
    <location>
        <begin position="1"/>
        <end position="121"/>
    </location>
</feature>
<proteinExistence type="predicted"/>
<dbReference type="EMBL" id="CP141261">
    <property type="protein sequence ID" value="WRL62010.1"/>
    <property type="molecule type" value="Genomic_DNA"/>
</dbReference>
<feature type="compositionally biased region" description="Basic residues" evidence="1">
    <location>
        <begin position="79"/>
        <end position="92"/>
    </location>
</feature>
<gene>
    <name evidence="2" type="ORF">U6N30_18215</name>
</gene>
<evidence type="ECO:0000313" key="2">
    <source>
        <dbReference type="EMBL" id="WRL62010.1"/>
    </source>
</evidence>
<organism evidence="2 3">
    <name type="scientific">Blastococcus brunescens</name>
    <dbReference type="NCBI Taxonomy" id="1564165"/>
    <lineage>
        <taxon>Bacteria</taxon>
        <taxon>Bacillati</taxon>
        <taxon>Actinomycetota</taxon>
        <taxon>Actinomycetes</taxon>
        <taxon>Geodermatophilales</taxon>
        <taxon>Geodermatophilaceae</taxon>
        <taxon>Blastococcus</taxon>
    </lineage>
</organism>
<protein>
    <recommendedName>
        <fullName evidence="4">EcsC family protein</fullName>
    </recommendedName>
</protein>
<keyword evidence="3" id="KW-1185">Reference proteome</keyword>
<feature type="compositionally biased region" description="Basic and acidic residues" evidence="1">
    <location>
        <begin position="10"/>
        <end position="21"/>
    </location>
</feature>
<feature type="compositionally biased region" description="Low complexity" evidence="1">
    <location>
        <begin position="112"/>
        <end position="121"/>
    </location>
</feature>
<dbReference type="Proteomes" id="UP001324287">
    <property type="component" value="Chromosome"/>
</dbReference>
<evidence type="ECO:0008006" key="4">
    <source>
        <dbReference type="Google" id="ProtNLM"/>
    </source>
</evidence>
<dbReference type="RefSeq" id="WP_324273368.1">
    <property type="nucleotide sequence ID" value="NZ_CP141261.1"/>
</dbReference>
<evidence type="ECO:0000256" key="1">
    <source>
        <dbReference type="SAM" id="MobiDB-lite"/>
    </source>
</evidence>
<sequence length="314" mass="32467">MCDSTLTEGTDDRERRPDRCAAGRPAATPGEDARAGPGGARARAGGPAGRRGRRRARRPGHGASRRAGRGPAAIDRRRAPGRRRSGRRRRGGGVRSRPGDRHAGGRPRRSPGRPVGGDPVAGALLGDLLSAAAPRLPVRDAARLREAHPGASDREIADALVARAARLTSTIGAATGGITAAHWFAPPSLLALPLELGAETVLVAGVEVVLIGELHELYGRPAPGDARARAAAYLAVWSGQRPVDGVGTAGLGTLLSAAGMRALQRRVTRRLAGAVPTAAPFLIGAAIAGRGNRRATEKLAEQVQAELRATRPLT</sequence>
<accession>A0ABZ1ATU9</accession>
<name>A0ABZ1ATU9_9ACTN</name>